<dbReference type="AlphaFoldDB" id="A0AAP9WD41"/>
<gene>
    <name evidence="1" type="ORF">Lepto782_12705</name>
</gene>
<accession>A0AAP9WD41</accession>
<proteinExistence type="predicted"/>
<reference evidence="1" key="1">
    <citation type="submission" date="2019-09" db="EMBL/GenBank/DDBJ databases">
        <title>Comparative Genomics of Leptospira interrogans Reveals Genome Plasticity - A Common Adaptive Strategy for Survival in Various Hosts.</title>
        <authorList>
            <person name="Ramli S.R."/>
            <person name="Bunk B."/>
            <person name="Goris M."/>
            <person name="Bhuju S."/>
            <person name="Jarek M."/>
            <person name="Sproer C."/>
            <person name="Mustakim S."/>
            <person name="Strommenger B."/>
            <person name="Pessler F."/>
        </authorList>
    </citation>
    <scope>NUCLEOTIDE SEQUENCE</scope>
    <source>
        <strain evidence="1">782</strain>
    </source>
</reference>
<organism evidence="1 2">
    <name type="scientific">Leptospira interrogans serovar Canicola</name>
    <dbReference type="NCBI Taxonomy" id="211880"/>
    <lineage>
        <taxon>Bacteria</taxon>
        <taxon>Pseudomonadati</taxon>
        <taxon>Spirochaetota</taxon>
        <taxon>Spirochaetia</taxon>
        <taxon>Leptospirales</taxon>
        <taxon>Leptospiraceae</taxon>
        <taxon>Leptospira</taxon>
    </lineage>
</organism>
<dbReference type="RefSeq" id="WP_017853757.1">
    <property type="nucleotide sequence ID" value="NZ_CP043884.1"/>
</dbReference>
<dbReference type="Proteomes" id="UP000663124">
    <property type="component" value="Chromosome 1"/>
</dbReference>
<evidence type="ECO:0000313" key="2">
    <source>
        <dbReference type="Proteomes" id="UP000663124"/>
    </source>
</evidence>
<evidence type="ECO:0000313" key="1">
    <source>
        <dbReference type="EMBL" id="QOI43031.1"/>
    </source>
</evidence>
<sequence length="85" mass="10035">MDNISSKIQKDLVDSFASTIGVKGDLFSWSGLETKSKEKILKLEFVIRFDQRDESDVRFWERVFPVIEKFKDYHSDENVEHSTFD</sequence>
<dbReference type="EMBL" id="CP043884">
    <property type="protein sequence ID" value="QOI43031.1"/>
    <property type="molecule type" value="Genomic_DNA"/>
</dbReference>
<name>A0AAP9WD41_LEPIR</name>
<protein>
    <submittedName>
        <fullName evidence="1">Uncharacterized protein</fullName>
    </submittedName>
</protein>